<evidence type="ECO:0000313" key="9">
    <source>
        <dbReference type="EMBL" id="KOY78988.1"/>
    </source>
</evidence>
<dbReference type="FunFam" id="1.20.58.220:FF:000004">
    <property type="entry name" value="Phosphate-specific transport system accessory protein PhoU"/>
    <property type="match status" value="1"/>
</dbReference>
<feature type="domain" description="PhoU" evidence="8">
    <location>
        <begin position="18"/>
        <end position="103"/>
    </location>
</feature>
<evidence type="ECO:0000256" key="7">
    <source>
        <dbReference type="PIRNR" id="PIRNR003107"/>
    </source>
</evidence>
<dbReference type="GO" id="GO:0045936">
    <property type="term" value="P:negative regulation of phosphate metabolic process"/>
    <property type="evidence" value="ECO:0007669"/>
    <property type="project" value="InterPro"/>
</dbReference>
<evidence type="ECO:0000256" key="4">
    <source>
        <dbReference type="ARBA" id="ARBA00022448"/>
    </source>
</evidence>
<comment type="similarity">
    <text evidence="2 7">Belongs to the PhoU family.</text>
</comment>
<keyword evidence="4 7" id="KW-0813">Transport</keyword>
<dbReference type="NCBIfam" id="TIGR02135">
    <property type="entry name" value="phoU_full"/>
    <property type="match status" value="1"/>
</dbReference>
<dbReference type="Pfam" id="PF01895">
    <property type="entry name" value="PhoU"/>
    <property type="match status" value="2"/>
</dbReference>
<dbReference type="SUPFAM" id="SSF109755">
    <property type="entry name" value="PhoU-like"/>
    <property type="match status" value="1"/>
</dbReference>
<comment type="function">
    <text evidence="7">Plays a role in the regulation of phosphate uptake.</text>
</comment>
<comment type="caution">
    <text evidence="9">The sequence shown here is derived from an EMBL/GenBank/DDBJ whole genome shotgun (WGS) entry which is preliminary data.</text>
</comment>
<dbReference type="GO" id="GO:0005737">
    <property type="term" value="C:cytoplasm"/>
    <property type="evidence" value="ECO:0007669"/>
    <property type="project" value="UniProtKB-SubCell"/>
</dbReference>
<name>A0A0C3A144_9LACO</name>
<dbReference type="AlphaFoldDB" id="A0A0C3A144"/>
<evidence type="ECO:0000256" key="5">
    <source>
        <dbReference type="ARBA" id="ARBA00022490"/>
    </source>
</evidence>
<keyword evidence="5 7" id="KW-0963">Cytoplasm</keyword>
<sequence length="235" mass="26615">MSQTFNDKLKVLQKTYMKMGINVSDQIYQSIKAFTENDQKLATEIVNRDSKVNDEEVDLEKEALNLIALRQPVASNFRSIITLLKASSDLERIGDHASSIARETLRINTESRIPEVNEAINQMALKIRGMLESSLDAYVHADQEAAKLVAQEDILIDKKFVLAKNLIVSEMEKNSDKIELATIYLMVVRYLERIGDHIVNLSEWIVYNATGKIVELNPGKIEPELIAKELKNSPK</sequence>
<dbReference type="InterPro" id="IPR028366">
    <property type="entry name" value="PhoU"/>
</dbReference>
<dbReference type="EMBL" id="JXCZ01000023">
    <property type="protein sequence ID" value="KOY78988.1"/>
    <property type="molecule type" value="Genomic_DNA"/>
</dbReference>
<gene>
    <name evidence="9" type="ORF">RZ72_09640</name>
</gene>
<organism evidence="9 10">
    <name type="scientific">Apilactobacillus kunkeei</name>
    <dbReference type="NCBI Taxonomy" id="148814"/>
    <lineage>
        <taxon>Bacteria</taxon>
        <taxon>Bacillati</taxon>
        <taxon>Bacillota</taxon>
        <taxon>Bacilli</taxon>
        <taxon>Lactobacillales</taxon>
        <taxon>Lactobacillaceae</taxon>
        <taxon>Apilactobacillus</taxon>
    </lineage>
</organism>
<dbReference type="RefSeq" id="WP_041152892.1">
    <property type="nucleotide sequence ID" value="NZ_CP084249.1"/>
</dbReference>
<evidence type="ECO:0000259" key="8">
    <source>
        <dbReference type="Pfam" id="PF01895"/>
    </source>
</evidence>
<evidence type="ECO:0000256" key="1">
    <source>
        <dbReference type="ARBA" id="ARBA00004496"/>
    </source>
</evidence>
<comment type="subunit">
    <text evidence="3 7">Homodimer.</text>
</comment>
<dbReference type="Proteomes" id="UP000037749">
    <property type="component" value="Unassembled WGS sequence"/>
</dbReference>
<dbReference type="PIRSF" id="PIRSF003107">
    <property type="entry name" value="PhoU"/>
    <property type="match status" value="1"/>
</dbReference>
<evidence type="ECO:0000256" key="3">
    <source>
        <dbReference type="ARBA" id="ARBA00011738"/>
    </source>
</evidence>
<dbReference type="PATRIC" id="fig|148814.19.peg.985"/>
<dbReference type="Gene3D" id="1.20.58.220">
    <property type="entry name" value="Phosphate transport system protein phou homolog 2, domain 2"/>
    <property type="match status" value="1"/>
</dbReference>
<dbReference type="GO" id="GO:0030643">
    <property type="term" value="P:intracellular phosphate ion homeostasis"/>
    <property type="evidence" value="ECO:0007669"/>
    <property type="project" value="InterPro"/>
</dbReference>
<keyword evidence="6 7" id="KW-0592">Phosphate transport</keyword>
<dbReference type="PANTHER" id="PTHR42930">
    <property type="entry name" value="PHOSPHATE-SPECIFIC TRANSPORT SYSTEM ACCESSORY PROTEIN PHOU"/>
    <property type="match status" value="1"/>
</dbReference>
<feature type="domain" description="PhoU" evidence="8">
    <location>
        <begin position="120"/>
        <end position="205"/>
    </location>
</feature>
<comment type="subcellular location">
    <subcellularLocation>
        <location evidence="1 7">Cytoplasm</location>
    </subcellularLocation>
</comment>
<accession>A0A0C3A144</accession>
<dbReference type="PANTHER" id="PTHR42930:SF3">
    <property type="entry name" value="PHOSPHATE-SPECIFIC TRANSPORT SYSTEM ACCESSORY PROTEIN PHOU"/>
    <property type="match status" value="1"/>
</dbReference>
<dbReference type="GO" id="GO:0006817">
    <property type="term" value="P:phosphate ion transport"/>
    <property type="evidence" value="ECO:0007669"/>
    <property type="project" value="UniProtKB-KW"/>
</dbReference>
<evidence type="ECO:0000313" key="10">
    <source>
        <dbReference type="Proteomes" id="UP000037749"/>
    </source>
</evidence>
<proteinExistence type="inferred from homology"/>
<dbReference type="InterPro" id="IPR038078">
    <property type="entry name" value="PhoU-like_sf"/>
</dbReference>
<evidence type="ECO:0000256" key="6">
    <source>
        <dbReference type="ARBA" id="ARBA00022592"/>
    </source>
</evidence>
<protein>
    <recommendedName>
        <fullName evidence="7">Phosphate-specific transport system accessory protein PhoU</fullName>
    </recommendedName>
</protein>
<evidence type="ECO:0000256" key="2">
    <source>
        <dbReference type="ARBA" id="ARBA00008107"/>
    </source>
</evidence>
<dbReference type="InterPro" id="IPR026022">
    <property type="entry name" value="PhoU_dom"/>
</dbReference>
<reference evidence="9 10" key="1">
    <citation type="journal article" date="2015" name="Genome Biol. Evol.">
        <title>Functionally Structured Genomes in Lactobacillus kunkeei Colonizing the Honey Crop and Food Products of Honeybees and Stingless Bees.</title>
        <authorList>
            <person name="Tamarit D."/>
            <person name="Ellegaard K.M."/>
            <person name="Wikander J."/>
            <person name="Olofsson T."/>
            <person name="Vasquez A."/>
            <person name="Andersson S.G."/>
        </authorList>
    </citation>
    <scope>NUCLEOTIDE SEQUENCE [LARGE SCALE GENOMIC DNA]</scope>
    <source>
        <strain evidence="9 10">LAla</strain>
    </source>
</reference>